<dbReference type="GO" id="GO:0005524">
    <property type="term" value="F:ATP binding"/>
    <property type="evidence" value="ECO:0007669"/>
    <property type="project" value="InterPro"/>
</dbReference>
<reference evidence="2 3" key="1">
    <citation type="submission" date="2019-01" db="EMBL/GenBank/DDBJ databases">
        <title>Blautia sp. nov. KGMB01111 isolated human feces.</title>
        <authorList>
            <person name="Park J.-E."/>
            <person name="Kim J.-S."/>
            <person name="Park S.-H."/>
        </authorList>
    </citation>
    <scope>NUCLEOTIDE SEQUENCE [LARGE SCALE GENOMIC DNA]</scope>
    <source>
        <strain evidence="2 3">KGMB01111</strain>
    </source>
</reference>
<dbReference type="AlphaFoldDB" id="A0A4Q1RI90"/>
<organism evidence="2 3">
    <name type="scientific">Blautia faecicola</name>
    <dbReference type="NCBI Taxonomy" id="2509240"/>
    <lineage>
        <taxon>Bacteria</taxon>
        <taxon>Bacillati</taxon>
        <taxon>Bacillota</taxon>
        <taxon>Clostridia</taxon>
        <taxon>Lachnospirales</taxon>
        <taxon>Lachnospiraceae</taxon>
        <taxon>Blautia</taxon>
    </lineage>
</organism>
<accession>A0A4Q1RI90</accession>
<dbReference type="CDD" id="cd00009">
    <property type="entry name" value="AAA"/>
    <property type="match status" value="1"/>
</dbReference>
<dbReference type="SUPFAM" id="SSF52540">
    <property type="entry name" value="P-loop containing nucleoside triphosphate hydrolases"/>
    <property type="match status" value="1"/>
</dbReference>
<evidence type="ECO:0000259" key="1">
    <source>
        <dbReference type="SMART" id="SM00382"/>
    </source>
</evidence>
<dbReference type="InterPro" id="IPR027417">
    <property type="entry name" value="P-loop_NTPase"/>
</dbReference>
<evidence type="ECO:0000313" key="2">
    <source>
        <dbReference type="EMBL" id="RXS75414.1"/>
    </source>
</evidence>
<dbReference type="Gene3D" id="3.40.50.300">
    <property type="entry name" value="P-loop containing nucleotide triphosphate hydrolases"/>
    <property type="match status" value="1"/>
</dbReference>
<dbReference type="SMART" id="SM00382">
    <property type="entry name" value="AAA"/>
    <property type="match status" value="1"/>
</dbReference>
<keyword evidence="3" id="KW-1185">Reference proteome</keyword>
<feature type="domain" description="AAA+ ATPase" evidence="1">
    <location>
        <begin position="32"/>
        <end position="188"/>
    </location>
</feature>
<gene>
    <name evidence="2" type="ORF">ETP43_09445</name>
</gene>
<protein>
    <submittedName>
        <fullName evidence="2">AAA family ATPase</fullName>
    </submittedName>
</protein>
<name>A0A4Q1RI90_9FIRM</name>
<sequence length="508" mass="58899">MNIKEAKETITHTLQAYFQKEENGYPLVPLRQQRPILMIGPPGIGKTAIMEQIVGECGAGLVAYTMTHHTRQSAMGLPKIVERTFGDTQVSVTEYTMSEIIASIYMCMERTGKKRGILFLDEINCVSETLAPVMLQLLQDKTFGNQKLPPDWLIVAAGNPPEYNKSVREFDIATLDRVRKIVLEPDLDVWMEYALLHQVHGSIWSYLEAHRDRFYRIRQEDGKKQFVTARGWEDLSAVLRSYEKMGFPVEKTLVEQYLQEEKTAAEFFSYYQIYQKYGQDYQIGQVLDGSLSDTERKAITRMAKEGTPQERSMVLAFLLAVLDQNIEQYFRERQIQKALAESRRQLGIFWGNDAGKTFGDWIESREKSLQIRTERELIRREKRQIEEAVLKILWKIDQEAKVDHESGREALNRRLEQVCEEETKRCDERQEGISQKLERGFAFLEESYGTGAELALFAANLTRNDRIRKFLGTYGCPAYTRYEQQLLGGEKLLKNRCRDMEERSKNGN</sequence>
<comment type="caution">
    <text evidence="2">The sequence shown here is derived from an EMBL/GenBank/DDBJ whole genome shotgun (WGS) entry which is preliminary data.</text>
</comment>
<proteinExistence type="predicted"/>
<dbReference type="OrthoDB" id="9808317at2"/>
<evidence type="ECO:0000313" key="3">
    <source>
        <dbReference type="Proteomes" id="UP000290106"/>
    </source>
</evidence>
<dbReference type="RefSeq" id="WP_129257882.1">
    <property type="nucleotide sequence ID" value="NZ_SDKC01000001.1"/>
</dbReference>
<dbReference type="InterPro" id="IPR011704">
    <property type="entry name" value="ATPase_dyneun-rel_AAA"/>
</dbReference>
<dbReference type="Pfam" id="PF07728">
    <property type="entry name" value="AAA_5"/>
    <property type="match status" value="1"/>
</dbReference>
<dbReference type="InterPro" id="IPR003593">
    <property type="entry name" value="AAA+_ATPase"/>
</dbReference>
<dbReference type="Proteomes" id="UP000290106">
    <property type="component" value="Unassembled WGS sequence"/>
</dbReference>
<dbReference type="GO" id="GO:0016887">
    <property type="term" value="F:ATP hydrolysis activity"/>
    <property type="evidence" value="ECO:0007669"/>
    <property type="project" value="InterPro"/>
</dbReference>
<dbReference type="EMBL" id="SDKC01000001">
    <property type="protein sequence ID" value="RXS75414.1"/>
    <property type="molecule type" value="Genomic_DNA"/>
</dbReference>